<gene>
    <name evidence="2" type="ORF">SLEP1_g54321</name>
</gene>
<dbReference type="AlphaFoldDB" id="A0AAV5MD49"/>
<reference evidence="2 3" key="1">
    <citation type="journal article" date="2021" name="Commun. Biol.">
        <title>The genome of Shorea leprosula (Dipterocarpaceae) highlights the ecological relevance of drought in aseasonal tropical rainforests.</title>
        <authorList>
            <person name="Ng K.K.S."/>
            <person name="Kobayashi M.J."/>
            <person name="Fawcett J.A."/>
            <person name="Hatakeyama M."/>
            <person name="Paape T."/>
            <person name="Ng C.H."/>
            <person name="Ang C.C."/>
            <person name="Tnah L.H."/>
            <person name="Lee C.T."/>
            <person name="Nishiyama T."/>
            <person name="Sese J."/>
            <person name="O'Brien M.J."/>
            <person name="Copetti D."/>
            <person name="Mohd Noor M.I."/>
            <person name="Ong R.C."/>
            <person name="Putra M."/>
            <person name="Sireger I.Z."/>
            <person name="Indrioko S."/>
            <person name="Kosugi Y."/>
            <person name="Izuno A."/>
            <person name="Isagi Y."/>
            <person name="Lee S.L."/>
            <person name="Shimizu K.K."/>
        </authorList>
    </citation>
    <scope>NUCLEOTIDE SEQUENCE [LARGE SCALE GENOMIC DNA]</scope>
    <source>
        <strain evidence="2">214</strain>
    </source>
</reference>
<organism evidence="2 3">
    <name type="scientific">Rubroshorea leprosula</name>
    <dbReference type="NCBI Taxonomy" id="152421"/>
    <lineage>
        <taxon>Eukaryota</taxon>
        <taxon>Viridiplantae</taxon>
        <taxon>Streptophyta</taxon>
        <taxon>Embryophyta</taxon>
        <taxon>Tracheophyta</taxon>
        <taxon>Spermatophyta</taxon>
        <taxon>Magnoliopsida</taxon>
        <taxon>eudicotyledons</taxon>
        <taxon>Gunneridae</taxon>
        <taxon>Pentapetalae</taxon>
        <taxon>rosids</taxon>
        <taxon>malvids</taxon>
        <taxon>Malvales</taxon>
        <taxon>Dipterocarpaceae</taxon>
        <taxon>Rubroshorea</taxon>
    </lineage>
</organism>
<evidence type="ECO:0000313" key="3">
    <source>
        <dbReference type="Proteomes" id="UP001054252"/>
    </source>
</evidence>
<accession>A0AAV5MD49</accession>
<keyword evidence="3" id="KW-1185">Reference proteome</keyword>
<dbReference type="Pfam" id="PF03478">
    <property type="entry name" value="Beta-prop_KIB1-4"/>
    <property type="match status" value="1"/>
</dbReference>
<evidence type="ECO:0000259" key="1">
    <source>
        <dbReference type="Pfam" id="PF03478"/>
    </source>
</evidence>
<dbReference type="InterPro" id="IPR005174">
    <property type="entry name" value="KIB1-4_b-propeller"/>
</dbReference>
<evidence type="ECO:0000313" key="2">
    <source>
        <dbReference type="EMBL" id="GKV47417.1"/>
    </source>
</evidence>
<sequence length="441" mass="50578">MPIRTRLTKNTAMKMMIGTRLTTNPTMKMMIKTSPSPTKEIMDYCDGWLLLFDCYDDEYSIFNPITSQSVQFPALNLKPEQAIGFSILSSSPANPNSMLILFEKNATSFIFCRIGDNQWTEEPAKGEVDYKDDDEDYLISPVRCKGKLYCRTHNSDKIVEIGLIMQYQFIINLLPVKLPQYFEGYNLDRCSRMTEYSGQLVMIYMGLRWIPTEVHLEPNAVEVYRLDFSRMEWEILDSAKDAALFFSDRSRFSCAAVGAVSTQEAGYIAINAQQDSQVNWEKGTMISSNEDTKETTHEGGLDLWEHEKTANQSYSYLDNDNYDGSQQSSGHLDHHQRSNFVDHTQFSQKDLGTALDKEFREEKIWQQMNAIRKIVGYRGSPEQTCIEELKALYLFTGLRDKVQSVNYEPLLPKQFHDGVVCFSSLSNVTGTTCFPLHRRGD</sequence>
<feature type="domain" description="KIB1-4 beta-propeller" evidence="1">
    <location>
        <begin position="35"/>
        <end position="256"/>
    </location>
</feature>
<name>A0AAV5MD49_9ROSI</name>
<dbReference type="Proteomes" id="UP001054252">
    <property type="component" value="Unassembled WGS sequence"/>
</dbReference>
<dbReference type="PANTHER" id="PTHR40891:SF1">
    <property type="entry name" value="DUF295 DOMAIN-CONTAINING PROTEIN"/>
    <property type="match status" value="1"/>
</dbReference>
<protein>
    <recommendedName>
        <fullName evidence="1">KIB1-4 beta-propeller domain-containing protein</fullName>
    </recommendedName>
</protein>
<dbReference type="EMBL" id="BPVZ01000227">
    <property type="protein sequence ID" value="GKV47417.1"/>
    <property type="molecule type" value="Genomic_DNA"/>
</dbReference>
<proteinExistence type="predicted"/>
<comment type="caution">
    <text evidence="2">The sequence shown here is derived from an EMBL/GenBank/DDBJ whole genome shotgun (WGS) entry which is preliminary data.</text>
</comment>
<dbReference type="PANTHER" id="PTHR40891">
    <property type="entry name" value="DUF295 DOMAIN-CONTAINING PROTEIN"/>
    <property type="match status" value="1"/>
</dbReference>